<keyword evidence="3" id="KW-1185">Reference proteome</keyword>
<evidence type="ECO:0000313" key="2">
    <source>
        <dbReference type="EMBL" id="ANV98653.1"/>
    </source>
</evidence>
<dbReference type="KEGG" id="het:BBW65_07510"/>
<name>A0A1B1U796_9HELI</name>
<organism evidence="2 3">
    <name type="scientific">Helicobacter enhydrae</name>
    <dbReference type="NCBI Taxonomy" id="222136"/>
    <lineage>
        <taxon>Bacteria</taxon>
        <taxon>Pseudomonadati</taxon>
        <taxon>Campylobacterota</taxon>
        <taxon>Epsilonproteobacteria</taxon>
        <taxon>Campylobacterales</taxon>
        <taxon>Helicobacteraceae</taxon>
        <taxon>Helicobacter</taxon>
    </lineage>
</organism>
<gene>
    <name evidence="2" type="ORF">BBW65_07510</name>
</gene>
<accession>A0A1B1U796</accession>
<dbReference type="InterPro" id="IPR021731">
    <property type="entry name" value="AMIN_dom"/>
</dbReference>
<dbReference type="EMBL" id="CP016503">
    <property type="protein sequence ID" value="ANV98653.1"/>
    <property type="molecule type" value="Genomic_DNA"/>
</dbReference>
<feature type="domain" description="AMIN" evidence="1">
    <location>
        <begin position="121"/>
        <end position="194"/>
    </location>
</feature>
<evidence type="ECO:0000259" key="1">
    <source>
        <dbReference type="Pfam" id="PF11741"/>
    </source>
</evidence>
<dbReference type="Proteomes" id="UP000092884">
    <property type="component" value="Chromosome"/>
</dbReference>
<dbReference type="AlphaFoldDB" id="A0A1B1U796"/>
<protein>
    <recommendedName>
        <fullName evidence="1">AMIN domain-containing protein</fullName>
    </recommendedName>
</protein>
<sequence length="206" mass="24288">MTMIRMCLFLMIVCGLFGREDPFELKITPKTTPQSVEGENKNFLEDIKVQLPSTARILKEVQFVYQKLDGSIDIQKIPVNSTIDWHYPISISQLYGSAKDKILQKEQKYDYKNFSFVIKNKEIHIHTPYQLTQNFILPKPFRIILDFTRSKDTLTQEFQTQSHFFSSITINTHQTFYRVILTLDGQYDYDIQQDKDAKHCYIVTLQ</sequence>
<dbReference type="STRING" id="222136.BBW65_07510"/>
<dbReference type="RefSeq" id="WP_066341620.1">
    <property type="nucleotide sequence ID" value="NZ_CP016503.1"/>
</dbReference>
<evidence type="ECO:0000313" key="3">
    <source>
        <dbReference type="Proteomes" id="UP000092884"/>
    </source>
</evidence>
<dbReference type="Pfam" id="PF11741">
    <property type="entry name" value="AMIN"/>
    <property type="match status" value="1"/>
</dbReference>
<dbReference type="OrthoDB" id="5340273at2"/>
<proteinExistence type="predicted"/>
<reference evidence="3" key="1">
    <citation type="submission" date="2016-07" db="EMBL/GenBank/DDBJ databases">
        <authorList>
            <person name="Florea S."/>
            <person name="Webb J.S."/>
            <person name="Jaromczyk J."/>
            <person name="Schardl C.L."/>
        </authorList>
    </citation>
    <scope>NUCLEOTIDE SEQUENCE [LARGE SCALE GENOMIC DNA]</scope>
    <source>
        <strain evidence="3">MIT 01-6242</strain>
    </source>
</reference>